<dbReference type="CDD" id="cd14847">
    <property type="entry name" value="DD-carboxypeptidase_like"/>
    <property type="match status" value="1"/>
</dbReference>
<gene>
    <name evidence="2" type="ORF">E7Z59_10975</name>
</gene>
<keyword evidence="3" id="KW-1185">Reference proteome</keyword>
<dbReference type="OrthoDB" id="9792074at2"/>
<proteinExistence type="predicted"/>
<dbReference type="PANTHER" id="PTHR34385:SF1">
    <property type="entry name" value="PEPTIDOGLYCAN L-ALANYL-D-GLUTAMATE ENDOPEPTIDASE CWLK"/>
    <property type="match status" value="1"/>
</dbReference>
<sequence>MKNSIVLGVLIITALFPIRAQEYTPEVLTGKVQKTMQDEFSGLQPEVVEAFHKMAAAAAEEGIKLKIVSGFRSYEKQSEIWNNKYKEYRKDGLMPPEAVRKIIEYSTIPGTSRHHWGTDLDIIDEEPGIKEKVLDPQKFMEGGPFHKMKLWMDDHAADYGFLLVYTDNSDRKGFHYEPWHYSYAPISKNMLKAYRELNLVKTLRTSRLLGGQILTASFMEQYTKEQILDINPDLID</sequence>
<evidence type="ECO:0000259" key="1">
    <source>
        <dbReference type="Pfam" id="PF02557"/>
    </source>
</evidence>
<feature type="domain" description="D-alanyl-D-alanine carboxypeptidase-like core" evidence="1">
    <location>
        <begin position="43"/>
        <end position="185"/>
    </location>
</feature>
<keyword evidence="2" id="KW-0645">Protease</keyword>
<dbReference type="AlphaFoldDB" id="A0A4S3LXP7"/>
<dbReference type="Gene3D" id="3.30.1380.10">
    <property type="match status" value="1"/>
</dbReference>
<protein>
    <submittedName>
        <fullName evidence="2">D-alanyl-D-alanine carboxypeptidase family protein</fullName>
    </submittedName>
</protein>
<reference evidence="2 3" key="1">
    <citation type="submission" date="2019-04" db="EMBL/GenBank/DDBJ databases">
        <title>Draft genome sequence of Robertkochia marina CC-AMO-30D.</title>
        <authorList>
            <person name="Hameed A."/>
            <person name="Lin S.-Y."/>
            <person name="Shahina M."/>
            <person name="Lai W.-A."/>
            <person name="Young C.-C."/>
        </authorList>
    </citation>
    <scope>NUCLEOTIDE SEQUENCE [LARGE SCALE GENOMIC DNA]</scope>
    <source>
        <strain evidence="2 3">CC-AMO-30D</strain>
    </source>
</reference>
<accession>A0A4S3LXP7</accession>
<evidence type="ECO:0000313" key="2">
    <source>
        <dbReference type="EMBL" id="THD66329.1"/>
    </source>
</evidence>
<dbReference type="EMBL" id="SSMC01000003">
    <property type="protein sequence ID" value="THD66329.1"/>
    <property type="molecule type" value="Genomic_DNA"/>
</dbReference>
<dbReference type="GO" id="GO:0004180">
    <property type="term" value="F:carboxypeptidase activity"/>
    <property type="evidence" value="ECO:0007669"/>
    <property type="project" value="UniProtKB-KW"/>
</dbReference>
<dbReference type="InterPro" id="IPR003709">
    <property type="entry name" value="VanY-like_core_dom"/>
</dbReference>
<dbReference type="GO" id="GO:0006508">
    <property type="term" value="P:proteolysis"/>
    <property type="evidence" value="ECO:0007669"/>
    <property type="project" value="InterPro"/>
</dbReference>
<keyword evidence="2" id="KW-0121">Carboxypeptidase</keyword>
<dbReference type="SUPFAM" id="SSF55166">
    <property type="entry name" value="Hedgehog/DD-peptidase"/>
    <property type="match status" value="1"/>
</dbReference>
<name>A0A4S3LXP7_9FLAO</name>
<dbReference type="RefSeq" id="WP_136336401.1">
    <property type="nucleotide sequence ID" value="NZ_QXMP01000006.1"/>
</dbReference>
<dbReference type="InterPro" id="IPR009045">
    <property type="entry name" value="Zn_M74/Hedgehog-like"/>
</dbReference>
<dbReference type="PANTHER" id="PTHR34385">
    <property type="entry name" value="D-ALANYL-D-ALANINE CARBOXYPEPTIDASE"/>
    <property type="match status" value="1"/>
</dbReference>
<keyword evidence="2" id="KW-0378">Hydrolase</keyword>
<comment type="caution">
    <text evidence="2">The sequence shown here is derived from an EMBL/GenBank/DDBJ whole genome shotgun (WGS) entry which is preliminary data.</text>
</comment>
<evidence type="ECO:0000313" key="3">
    <source>
        <dbReference type="Proteomes" id="UP000305939"/>
    </source>
</evidence>
<dbReference type="InterPro" id="IPR052179">
    <property type="entry name" value="DD-CPase-like"/>
</dbReference>
<organism evidence="2 3">
    <name type="scientific">Robertkochia marina</name>
    <dbReference type="NCBI Taxonomy" id="1227945"/>
    <lineage>
        <taxon>Bacteria</taxon>
        <taxon>Pseudomonadati</taxon>
        <taxon>Bacteroidota</taxon>
        <taxon>Flavobacteriia</taxon>
        <taxon>Flavobacteriales</taxon>
        <taxon>Flavobacteriaceae</taxon>
        <taxon>Robertkochia</taxon>
    </lineage>
</organism>
<dbReference type="Proteomes" id="UP000305939">
    <property type="component" value="Unassembled WGS sequence"/>
</dbReference>
<dbReference type="Pfam" id="PF02557">
    <property type="entry name" value="VanY"/>
    <property type="match status" value="1"/>
</dbReference>